<sequence>MFVEDHPLIIYDLSSRLKDEDIVKMVREGLGYIREFTFAGEISVKGRVFLLGTFTSYQIMDKCLQNCKEDSYFSGPWIRKEEMKSQRNGSTIKTNVLPKMKDLKITNEELTAFSISSEEWNRLVEDEEKAEKIRQHLLGVKMEYDKINQECSARMPPPAVLEEINKKRTKNQG</sequence>
<dbReference type="Proteomes" id="UP000247702">
    <property type="component" value="Unassembled WGS sequence"/>
</dbReference>
<accession>A0A2Z6RDE6</accession>
<name>A0A2Z6RDE6_9GLOM</name>
<reference evidence="1 2" key="1">
    <citation type="submission" date="2017-11" db="EMBL/GenBank/DDBJ databases">
        <title>The genome of Rhizophagus clarus HR1 reveals common genetic basis of auxotrophy among arbuscular mycorrhizal fungi.</title>
        <authorList>
            <person name="Kobayashi Y."/>
        </authorList>
    </citation>
    <scope>NUCLEOTIDE SEQUENCE [LARGE SCALE GENOMIC DNA]</scope>
    <source>
        <strain evidence="1 2">HR1</strain>
    </source>
</reference>
<dbReference type="EMBL" id="BEXD01003001">
    <property type="protein sequence ID" value="GBB99990.1"/>
    <property type="molecule type" value="Genomic_DNA"/>
</dbReference>
<gene>
    <name evidence="1" type="ORF">RclHR1_00370031</name>
</gene>
<evidence type="ECO:0000313" key="1">
    <source>
        <dbReference type="EMBL" id="GBB99990.1"/>
    </source>
</evidence>
<protein>
    <submittedName>
        <fullName evidence="1">Uncharacterized protein</fullName>
    </submittedName>
</protein>
<comment type="caution">
    <text evidence="1">The sequence shown here is derived from an EMBL/GenBank/DDBJ whole genome shotgun (WGS) entry which is preliminary data.</text>
</comment>
<organism evidence="1 2">
    <name type="scientific">Rhizophagus clarus</name>
    <dbReference type="NCBI Taxonomy" id="94130"/>
    <lineage>
        <taxon>Eukaryota</taxon>
        <taxon>Fungi</taxon>
        <taxon>Fungi incertae sedis</taxon>
        <taxon>Mucoromycota</taxon>
        <taxon>Glomeromycotina</taxon>
        <taxon>Glomeromycetes</taxon>
        <taxon>Glomerales</taxon>
        <taxon>Glomeraceae</taxon>
        <taxon>Rhizophagus</taxon>
    </lineage>
</organism>
<dbReference type="AlphaFoldDB" id="A0A2Z6RDE6"/>
<keyword evidence="2" id="KW-1185">Reference proteome</keyword>
<proteinExistence type="predicted"/>
<evidence type="ECO:0000313" key="2">
    <source>
        <dbReference type="Proteomes" id="UP000247702"/>
    </source>
</evidence>